<comment type="caution">
    <text evidence="1">The sequence shown here is derived from an EMBL/GenBank/DDBJ whole genome shotgun (WGS) entry which is preliminary data.</text>
</comment>
<dbReference type="EMBL" id="JYDO01000016">
    <property type="protein sequence ID" value="KRZ77931.1"/>
    <property type="molecule type" value="Genomic_DNA"/>
</dbReference>
<gene>
    <name evidence="1" type="ORF">T10_7055</name>
</gene>
<name>A0A0V1N1N3_9BILA</name>
<dbReference type="Proteomes" id="UP000054843">
    <property type="component" value="Unassembled WGS sequence"/>
</dbReference>
<proteinExistence type="predicted"/>
<dbReference type="AlphaFoldDB" id="A0A0V1N1N3"/>
<reference evidence="1 2" key="1">
    <citation type="submission" date="2015-01" db="EMBL/GenBank/DDBJ databases">
        <title>Evolution of Trichinella species and genotypes.</title>
        <authorList>
            <person name="Korhonen P.K."/>
            <person name="Edoardo P."/>
            <person name="Giuseppe L.R."/>
            <person name="Gasser R.B."/>
        </authorList>
    </citation>
    <scope>NUCLEOTIDE SEQUENCE [LARGE SCALE GENOMIC DNA]</scope>
    <source>
        <strain evidence="1">ISS1980</strain>
    </source>
</reference>
<evidence type="ECO:0000313" key="1">
    <source>
        <dbReference type="EMBL" id="KRZ77931.1"/>
    </source>
</evidence>
<evidence type="ECO:0000313" key="2">
    <source>
        <dbReference type="Proteomes" id="UP000054843"/>
    </source>
</evidence>
<accession>A0A0V1N1N3</accession>
<protein>
    <recommendedName>
        <fullName evidence="3">SCAN domain-containing protein 3</fullName>
    </recommendedName>
</protein>
<evidence type="ECO:0008006" key="3">
    <source>
        <dbReference type="Google" id="ProtNLM"/>
    </source>
</evidence>
<keyword evidence="2" id="KW-1185">Reference proteome</keyword>
<organism evidence="1 2">
    <name type="scientific">Trichinella papuae</name>
    <dbReference type="NCBI Taxonomy" id="268474"/>
    <lineage>
        <taxon>Eukaryota</taxon>
        <taxon>Metazoa</taxon>
        <taxon>Ecdysozoa</taxon>
        <taxon>Nematoda</taxon>
        <taxon>Enoplea</taxon>
        <taxon>Dorylaimia</taxon>
        <taxon>Trichinellida</taxon>
        <taxon>Trichinellidae</taxon>
        <taxon>Trichinella</taxon>
    </lineage>
</organism>
<sequence length="129" mass="14802">MPKKEKQKGVQTSGEVQHHVVDLINFQTLPDVHHDLRQSLLRPLKSKRAPEVASGHLGTFYLLPQQYCSLIMLTMNLSTPSLLSYFPFRQRQGSSLRRPRHPQSQGSVERLNGIMQDKLAIWMKENNGQ</sequence>